<feature type="region of interest" description="Disordered" evidence="1">
    <location>
        <begin position="137"/>
        <end position="187"/>
    </location>
</feature>
<name>A0A2H3BCY6_9AGAR</name>
<keyword evidence="3" id="KW-1185">Reference proteome</keyword>
<dbReference type="AlphaFoldDB" id="A0A2H3BCY6"/>
<evidence type="ECO:0000313" key="3">
    <source>
        <dbReference type="Proteomes" id="UP000218334"/>
    </source>
</evidence>
<dbReference type="Proteomes" id="UP000218334">
    <property type="component" value="Unassembled WGS sequence"/>
</dbReference>
<accession>A0A2H3BCY6</accession>
<evidence type="ECO:0000256" key="1">
    <source>
        <dbReference type="SAM" id="MobiDB-lite"/>
    </source>
</evidence>
<protein>
    <submittedName>
        <fullName evidence="2">Uncharacterized protein</fullName>
    </submittedName>
</protein>
<evidence type="ECO:0000313" key="2">
    <source>
        <dbReference type="EMBL" id="PBK61703.1"/>
    </source>
</evidence>
<dbReference type="EMBL" id="KZ293473">
    <property type="protein sequence ID" value="PBK61703.1"/>
    <property type="molecule type" value="Genomic_DNA"/>
</dbReference>
<gene>
    <name evidence="2" type="ORF">ARMSODRAFT_981274</name>
</gene>
<sequence>MEYIPNSIGDKRVTSSSSSLEMPFIKDGIFLGLHISEYRAEVAMFGVEPGVMESLGQRPSISLPWFFGPATISHVRRDRHTMGRVVSGQQPEERKQRIYSFGRLKMPLRGNCSGEEGGASDEVDDQIGHTLSHEALEEDHYETTRKVTTTSVSAPKPKGWRTGGHGSRLEMELRQGAPHTRPSSVKA</sequence>
<organism evidence="2 3">
    <name type="scientific">Armillaria solidipes</name>
    <dbReference type="NCBI Taxonomy" id="1076256"/>
    <lineage>
        <taxon>Eukaryota</taxon>
        <taxon>Fungi</taxon>
        <taxon>Dikarya</taxon>
        <taxon>Basidiomycota</taxon>
        <taxon>Agaricomycotina</taxon>
        <taxon>Agaricomycetes</taxon>
        <taxon>Agaricomycetidae</taxon>
        <taxon>Agaricales</taxon>
        <taxon>Marasmiineae</taxon>
        <taxon>Physalacriaceae</taxon>
        <taxon>Armillaria</taxon>
    </lineage>
</organism>
<proteinExistence type="predicted"/>
<reference evidence="3" key="1">
    <citation type="journal article" date="2017" name="Nat. Ecol. Evol.">
        <title>Genome expansion and lineage-specific genetic innovations in the forest pathogenic fungi Armillaria.</title>
        <authorList>
            <person name="Sipos G."/>
            <person name="Prasanna A.N."/>
            <person name="Walter M.C."/>
            <person name="O'Connor E."/>
            <person name="Balint B."/>
            <person name="Krizsan K."/>
            <person name="Kiss B."/>
            <person name="Hess J."/>
            <person name="Varga T."/>
            <person name="Slot J."/>
            <person name="Riley R."/>
            <person name="Boka B."/>
            <person name="Rigling D."/>
            <person name="Barry K."/>
            <person name="Lee J."/>
            <person name="Mihaltcheva S."/>
            <person name="LaButti K."/>
            <person name="Lipzen A."/>
            <person name="Waldron R."/>
            <person name="Moloney N.M."/>
            <person name="Sperisen C."/>
            <person name="Kredics L."/>
            <person name="Vagvoelgyi C."/>
            <person name="Patrignani A."/>
            <person name="Fitzpatrick D."/>
            <person name="Nagy I."/>
            <person name="Doyle S."/>
            <person name="Anderson J.B."/>
            <person name="Grigoriev I.V."/>
            <person name="Gueldener U."/>
            <person name="Muensterkoetter M."/>
            <person name="Nagy L.G."/>
        </authorList>
    </citation>
    <scope>NUCLEOTIDE SEQUENCE [LARGE SCALE GENOMIC DNA]</scope>
    <source>
        <strain evidence="3">28-4</strain>
    </source>
</reference>